<evidence type="ECO:0000313" key="2">
    <source>
        <dbReference type="Proteomes" id="UP001501842"/>
    </source>
</evidence>
<evidence type="ECO:0000313" key="1">
    <source>
        <dbReference type="EMBL" id="GAA2720803.1"/>
    </source>
</evidence>
<protein>
    <submittedName>
        <fullName evidence="1">Uncharacterized protein</fullName>
    </submittedName>
</protein>
<gene>
    <name evidence="1" type="ORF">GCM10010439_09530</name>
</gene>
<sequence length="88" mass="10071">MFGQFQFENGVAAALQRARFGGVDVELDRFDHFQVSAADFAERMGDQVWIAPECVMQGFVRWAWHVRDFTESSVAVTLLWVIVMVLVM</sequence>
<dbReference type="EMBL" id="BAAATZ010000003">
    <property type="protein sequence ID" value="GAA2720803.1"/>
    <property type="molecule type" value="Genomic_DNA"/>
</dbReference>
<name>A0ABN3TXE4_9ACTN</name>
<dbReference type="Proteomes" id="UP001501842">
    <property type="component" value="Unassembled WGS sequence"/>
</dbReference>
<organism evidence="1 2">
    <name type="scientific">Actinocorallia aurantiaca</name>
    <dbReference type="NCBI Taxonomy" id="46204"/>
    <lineage>
        <taxon>Bacteria</taxon>
        <taxon>Bacillati</taxon>
        <taxon>Actinomycetota</taxon>
        <taxon>Actinomycetes</taxon>
        <taxon>Streptosporangiales</taxon>
        <taxon>Thermomonosporaceae</taxon>
        <taxon>Actinocorallia</taxon>
    </lineage>
</organism>
<accession>A0ABN3TXE4</accession>
<keyword evidence="2" id="KW-1185">Reference proteome</keyword>
<reference evidence="1 2" key="1">
    <citation type="journal article" date="2019" name="Int. J. Syst. Evol. Microbiol.">
        <title>The Global Catalogue of Microorganisms (GCM) 10K type strain sequencing project: providing services to taxonomists for standard genome sequencing and annotation.</title>
        <authorList>
            <consortium name="The Broad Institute Genomics Platform"/>
            <consortium name="The Broad Institute Genome Sequencing Center for Infectious Disease"/>
            <person name="Wu L."/>
            <person name="Ma J."/>
        </authorList>
    </citation>
    <scope>NUCLEOTIDE SEQUENCE [LARGE SCALE GENOMIC DNA]</scope>
    <source>
        <strain evidence="1 2">JCM 8201</strain>
    </source>
</reference>
<comment type="caution">
    <text evidence="1">The sequence shown here is derived from an EMBL/GenBank/DDBJ whole genome shotgun (WGS) entry which is preliminary data.</text>
</comment>
<proteinExistence type="predicted"/>